<gene>
    <name evidence="3" type="ORF">EJE24_22480</name>
</gene>
<proteinExistence type="predicted"/>
<dbReference type="GO" id="GO:0003955">
    <property type="term" value="F:NAD(P)H dehydrogenase (quinone) activity"/>
    <property type="evidence" value="ECO:0007669"/>
    <property type="project" value="TreeGrafter"/>
</dbReference>
<dbReference type="SUPFAM" id="SSF52218">
    <property type="entry name" value="Flavoproteins"/>
    <property type="match status" value="1"/>
</dbReference>
<evidence type="ECO:0000259" key="2">
    <source>
        <dbReference type="Pfam" id="PF02525"/>
    </source>
</evidence>
<sequence length="176" mass="19113">MKTLVIVSHPNFEQSLITKALQNTALAMPGVAVRNLESLYGNNSAAIDVAAEQAACMDVDRIVFLYPTHWFNLTPMLKAYLNIAWTYGWAFGPGGEALKGKELLVVTSAGASEFTYSDNGLINCTMADVLSPLKASALYIGMKFADPLAFYGVMNATENDIASFQTRFAARIQSDK</sequence>
<dbReference type="Gene3D" id="3.40.50.360">
    <property type="match status" value="1"/>
</dbReference>
<evidence type="ECO:0000256" key="1">
    <source>
        <dbReference type="ARBA" id="ARBA00023002"/>
    </source>
</evidence>
<name>A0A3R9QJA2_9ENTR</name>
<comment type="caution">
    <text evidence="3">The sequence shown here is derived from an EMBL/GenBank/DDBJ whole genome shotgun (WGS) entry which is preliminary data.</text>
</comment>
<dbReference type="PANTHER" id="PTHR47307:SF1">
    <property type="entry name" value="GLUTATHIONE-REGULATED POTASSIUM-EFFLUX SYSTEM ANCILLARY PROTEIN KEFG"/>
    <property type="match status" value="1"/>
</dbReference>
<dbReference type="InterPro" id="IPR046980">
    <property type="entry name" value="KefG/KefF"/>
</dbReference>
<dbReference type="AlphaFoldDB" id="A0A3R9QJA2"/>
<accession>A0A3R9QJA2</accession>
<evidence type="ECO:0000313" key="4">
    <source>
        <dbReference type="Proteomes" id="UP000276389"/>
    </source>
</evidence>
<evidence type="ECO:0000313" key="3">
    <source>
        <dbReference type="EMBL" id="RSK63123.1"/>
    </source>
</evidence>
<dbReference type="InterPro" id="IPR003680">
    <property type="entry name" value="Flavodoxin_fold"/>
</dbReference>
<organism evidence="3 4">
    <name type="scientific">Enterobacter huaxiensis</name>
    <dbReference type="NCBI Taxonomy" id="2494702"/>
    <lineage>
        <taxon>Bacteria</taxon>
        <taxon>Pseudomonadati</taxon>
        <taxon>Pseudomonadota</taxon>
        <taxon>Gammaproteobacteria</taxon>
        <taxon>Enterobacterales</taxon>
        <taxon>Enterobacteriaceae</taxon>
        <taxon>Enterobacter</taxon>
    </lineage>
</organism>
<dbReference type="Pfam" id="PF02525">
    <property type="entry name" value="Flavodoxin_2"/>
    <property type="match status" value="1"/>
</dbReference>
<feature type="domain" description="Flavodoxin-like fold" evidence="2">
    <location>
        <begin position="1"/>
        <end position="169"/>
    </location>
</feature>
<reference evidence="3 4" key="1">
    <citation type="submission" date="2018-12" db="EMBL/GenBank/DDBJ databases">
        <title>The Genome Submission of two Enterobacter spp. strains.</title>
        <authorList>
            <person name="Wu W."/>
            <person name="Wei L."/>
            <person name="Feng Y."/>
            <person name="Zong Z."/>
        </authorList>
    </citation>
    <scope>NUCLEOTIDE SEQUENCE [LARGE SCALE GENOMIC DNA]</scope>
    <source>
        <strain evidence="3 4">WCHEHu045002</strain>
    </source>
</reference>
<dbReference type="PANTHER" id="PTHR47307">
    <property type="entry name" value="GLUTATHIONE-REGULATED POTASSIUM-EFFLUX SYSTEM ANCILLARY PROTEIN KEFG"/>
    <property type="match status" value="1"/>
</dbReference>
<keyword evidence="1" id="KW-0560">Oxidoreductase</keyword>
<dbReference type="RefSeq" id="WP_125915611.1">
    <property type="nucleotide sequence ID" value="NZ_RWHU01000012.1"/>
</dbReference>
<dbReference type="Proteomes" id="UP000276389">
    <property type="component" value="Unassembled WGS sequence"/>
</dbReference>
<dbReference type="GO" id="GO:0010181">
    <property type="term" value="F:FMN binding"/>
    <property type="evidence" value="ECO:0007669"/>
    <property type="project" value="TreeGrafter"/>
</dbReference>
<protein>
    <submittedName>
        <fullName evidence="3">Flavodoxin family protein</fullName>
    </submittedName>
</protein>
<dbReference type="GO" id="GO:0009055">
    <property type="term" value="F:electron transfer activity"/>
    <property type="evidence" value="ECO:0007669"/>
    <property type="project" value="TreeGrafter"/>
</dbReference>
<dbReference type="InterPro" id="IPR029039">
    <property type="entry name" value="Flavoprotein-like_sf"/>
</dbReference>
<dbReference type="EMBL" id="RWHU01000012">
    <property type="protein sequence ID" value="RSK63123.1"/>
    <property type="molecule type" value="Genomic_DNA"/>
</dbReference>